<evidence type="ECO:0000313" key="1">
    <source>
        <dbReference type="EMBL" id="CAI06540.1"/>
    </source>
</evidence>
<dbReference type="KEGG" id="eba:ebD32"/>
<dbReference type="RefSeq" id="WP_011236273.1">
    <property type="nucleotide sequence ID" value="NC_006513.1"/>
</dbReference>
<dbReference type="OrthoDB" id="9949359at2"/>
<dbReference type="HOGENOM" id="CLU_2912368_0_0_4"/>
<gene>
    <name evidence="1" type="ORF">ebD32</name>
</gene>
<protein>
    <submittedName>
        <fullName evidence="1">Uncharacterized protein</fullName>
    </submittedName>
</protein>
<keyword evidence="2" id="KW-1185">Reference proteome</keyword>
<reference evidence="1 2" key="1">
    <citation type="journal article" date="2005" name="Arch. Microbiol.">
        <title>The genome sequence of an anaerobic aromatic-degrading denitrifying bacterium, strain EbN1.</title>
        <authorList>
            <person name="Rabus R."/>
            <person name="Kube M."/>
            <person name="Heider J."/>
            <person name="Beck A."/>
            <person name="Heitmann K."/>
            <person name="Widdel F."/>
            <person name="Reinhardt R."/>
        </authorList>
    </citation>
    <scope>NUCLEOTIDE SEQUENCE [LARGE SCALE GENOMIC DNA]</scope>
    <source>
        <strain evidence="1 2">EbN1</strain>
    </source>
</reference>
<dbReference type="Proteomes" id="UP000006552">
    <property type="component" value="Chromosome"/>
</dbReference>
<evidence type="ECO:0000313" key="2">
    <source>
        <dbReference type="Proteomes" id="UP000006552"/>
    </source>
</evidence>
<dbReference type="EMBL" id="CR555306">
    <property type="protein sequence ID" value="CAI06540.1"/>
    <property type="molecule type" value="Genomic_DNA"/>
</dbReference>
<name>Q5P821_AROAE</name>
<dbReference type="STRING" id="76114.ebD32"/>
<organism evidence="1 2">
    <name type="scientific">Aromatoleum aromaticum (strain DSM 19018 / LMG 30748 / EbN1)</name>
    <name type="common">Azoarcus sp. (strain EbN1)</name>
    <dbReference type="NCBI Taxonomy" id="76114"/>
    <lineage>
        <taxon>Bacteria</taxon>
        <taxon>Pseudomonadati</taxon>
        <taxon>Pseudomonadota</taxon>
        <taxon>Betaproteobacteria</taxon>
        <taxon>Rhodocyclales</taxon>
        <taxon>Rhodocyclaceae</taxon>
        <taxon>Aromatoleum</taxon>
    </lineage>
</organism>
<proteinExistence type="predicted"/>
<accession>Q5P821</accession>
<sequence length="61" mass="6376">MMPEVLFRHPDGDGSVTVAGARLIVVNGVEDATASVSIGPAGLRALAEKLREIADRMEASK</sequence>
<dbReference type="AlphaFoldDB" id="Q5P821"/>